<sequence>MAHLFMLGKIALTQGVNKLVNGDHSLLHPFLMLHVKGQWGDLSEDDKQANDEALNQTGGRLLSAYNLPQGKIWIVTEADRSSSTVLLPSEY</sequence>
<dbReference type="AlphaFoldDB" id="A0A380BZX4"/>
<dbReference type="EMBL" id="UGYV01000004">
    <property type="protein sequence ID" value="SUJ09203.1"/>
    <property type="molecule type" value="Genomic_DNA"/>
</dbReference>
<evidence type="ECO:0008006" key="3">
    <source>
        <dbReference type="Google" id="ProtNLM"/>
    </source>
</evidence>
<gene>
    <name evidence="1" type="ORF">NCTC10736_04001</name>
</gene>
<reference evidence="1 2" key="1">
    <citation type="submission" date="2018-06" db="EMBL/GenBank/DDBJ databases">
        <authorList>
            <consortium name="Pathogen Informatics"/>
            <person name="Doyle S."/>
        </authorList>
    </citation>
    <scope>NUCLEOTIDE SEQUENCE [LARGE SCALE GENOMIC DNA]</scope>
    <source>
        <strain evidence="1 2">NCTC10736</strain>
    </source>
</reference>
<dbReference type="RefSeq" id="WP_012589045.1">
    <property type="nucleotide sequence ID" value="NZ_UGYV01000004.1"/>
</dbReference>
<dbReference type="Proteomes" id="UP000255061">
    <property type="component" value="Unassembled WGS sequence"/>
</dbReference>
<name>A0A380BZX4_9GAMM</name>
<evidence type="ECO:0000313" key="1">
    <source>
        <dbReference type="EMBL" id="SUJ09203.1"/>
    </source>
</evidence>
<proteinExistence type="predicted"/>
<protein>
    <recommendedName>
        <fullName evidence="3">Type I restriction-modification system methyltransferase subunit</fullName>
    </recommendedName>
</protein>
<accession>A0A380BZX4</accession>
<evidence type="ECO:0000313" key="2">
    <source>
        <dbReference type="Proteomes" id="UP000255061"/>
    </source>
</evidence>
<organism evidence="1 2">
    <name type="scientific">Shewanella morhuae</name>
    <dbReference type="NCBI Taxonomy" id="365591"/>
    <lineage>
        <taxon>Bacteria</taxon>
        <taxon>Pseudomonadati</taxon>
        <taxon>Pseudomonadota</taxon>
        <taxon>Gammaproteobacteria</taxon>
        <taxon>Alteromonadales</taxon>
        <taxon>Shewanellaceae</taxon>
        <taxon>Shewanella</taxon>
    </lineage>
</organism>